<gene>
    <name evidence="2" type="ORF">N177_2386</name>
</gene>
<proteinExistence type="predicted"/>
<reference evidence="2 3" key="1">
    <citation type="journal article" date="2014" name="Genome Announc.">
        <title>Draft Genome Sequence of Lutibaculum baratangense Strain AMV1T, Isolated from a Mud Volcano in Andamans, India.</title>
        <authorList>
            <person name="Singh A."/>
            <person name="Sreenivas A."/>
            <person name="Sathyanarayana Reddy G."/>
            <person name="Pinnaka A.K."/>
            <person name="Shivaji S."/>
        </authorList>
    </citation>
    <scope>NUCLEOTIDE SEQUENCE [LARGE SCALE GENOMIC DNA]</scope>
    <source>
        <strain evidence="2 3">AMV1</strain>
    </source>
</reference>
<dbReference type="Proteomes" id="UP000017819">
    <property type="component" value="Unassembled WGS sequence"/>
</dbReference>
<feature type="region of interest" description="Disordered" evidence="1">
    <location>
        <begin position="38"/>
        <end position="67"/>
    </location>
</feature>
<evidence type="ECO:0000313" key="2">
    <source>
        <dbReference type="EMBL" id="ESR24552.1"/>
    </source>
</evidence>
<evidence type="ECO:0000256" key="1">
    <source>
        <dbReference type="SAM" id="MobiDB-lite"/>
    </source>
</evidence>
<name>V4QXT2_9HYPH</name>
<dbReference type="STRING" id="631454.N177_2386"/>
<dbReference type="AlphaFoldDB" id="V4QXT2"/>
<organism evidence="2 3">
    <name type="scientific">Lutibaculum baratangense AMV1</name>
    <dbReference type="NCBI Taxonomy" id="631454"/>
    <lineage>
        <taxon>Bacteria</taxon>
        <taxon>Pseudomonadati</taxon>
        <taxon>Pseudomonadota</taxon>
        <taxon>Alphaproteobacteria</taxon>
        <taxon>Hyphomicrobiales</taxon>
        <taxon>Tepidamorphaceae</taxon>
        <taxon>Lutibaculum</taxon>
    </lineage>
</organism>
<accession>V4QXT2</accession>
<dbReference type="EMBL" id="AWXZ01000031">
    <property type="protein sequence ID" value="ESR24552.1"/>
    <property type="molecule type" value="Genomic_DNA"/>
</dbReference>
<protein>
    <submittedName>
        <fullName evidence="2">Uncharacterized protein</fullName>
    </submittedName>
</protein>
<keyword evidence="3" id="KW-1185">Reference proteome</keyword>
<comment type="caution">
    <text evidence="2">The sequence shown here is derived from an EMBL/GenBank/DDBJ whole genome shotgun (WGS) entry which is preliminary data.</text>
</comment>
<evidence type="ECO:0000313" key="3">
    <source>
        <dbReference type="Proteomes" id="UP000017819"/>
    </source>
</evidence>
<sequence>MSPAIVAQDRTDHGTSPFNLHAIGCSQFGKTARELRERARLQPPRRPSPLQRKRFEELSGGGPACNT</sequence>